<proteinExistence type="predicted"/>
<evidence type="ECO:0000313" key="4">
    <source>
        <dbReference type="Proteomes" id="UP000503447"/>
    </source>
</evidence>
<keyword evidence="4" id="KW-1185">Reference proteome</keyword>
<name>A0A6M5YH60_9BACT</name>
<dbReference type="GO" id="GO:0016989">
    <property type="term" value="F:sigma factor antagonist activity"/>
    <property type="evidence" value="ECO:0007669"/>
    <property type="project" value="TreeGrafter"/>
</dbReference>
<dbReference type="InterPro" id="IPR018764">
    <property type="entry name" value="RskA_C"/>
</dbReference>
<protein>
    <recommendedName>
        <fullName evidence="2">Anti-sigma K factor RskA C-terminal domain-containing protein</fullName>
    </recommendedName>
</protein>
<dbReference type="RefSeq" id="WP_171469050.1">
    <property type="nucleotide sequence ID" value="NZ_CP053452.2"/>
</dbReference>
<dbReference type="AlphaFoldDB" id="A0A6M5YH60"/>
<dbReference type="PANTHER" id="PTHR37461">
    <property type="entry name" value="ANTI-SIGMA-K FACTOR RSKA"/>
    <property type="match status" value="1"/>
</dbReference>
<feature type="domain" description="Anti-sigma K factor RskA C-terminal" evidence="2">
    <location>
        <begin position="104"/>
        <end position="237"/>
    </location>
</feature>
<reference evidence="4" key="1">
    <citation type="submission" date="2020-05" db="EMBL/GenBank/DDBJ databases">
        <title>Frigoriglobus tundricola gen. nov., sp. nov., a psychrotolerant cellulolytic planctomycete of the family Gemmataceae with two divergent copies of 16S rRNA gene.</title>
        <authorList>
            <person name="Kulichevskaya I.S."/>
            <person name="Ivanova A.A."/>
            <person name="Naumoff D.G."/>
            <person name="Beletsky A.V."/>
            <person name="Rijpstra W.I.C."/>
            <person name="Sinninghe Damste J.S."/>
            <person name="Mardanov A.V."/>
            <person name="Ravin N.V."/>
            <person name="Dedysh S.N."/>
        </authorList>
    </citation>
    <scope>NUCLEOTIDE SEQUENCE [LARGE SCALE GENOMIC DNA]</scope>
    <source>
        <strain evidence="4">PL17</strain>
    </source>
</reference>
<dbReference type="PANTHER" id="PTHR37461:SF1">
    <property type="entry name" value="ANTI-SIGMA-K FACTOR RSKA"/>
    <property type="match status" value="1"/>
</dbReference>
<keyword evidence="1" id="KW-0472">Membrane</keyword>
<dbReference type="Proteomes" id="UP000503447">
    <property type="component" value="Chromosome"/>
</dbReference>
<dbReference type="KEGG" id="ftj:FTUN_0198"/>
<dbReference type="Pfam" id="PF10099">
    <property type="entry name" value="RskA_C"/>
    <property type="match status" value="1"/>
</dbReference>
<dbReference type="GO" id="GO:0005886">
    <property type="term" value="C:plasma membrane"/>
    <property type="evidence" value="ECO:0007669"/>
    <property type="project" value="InterPro"/>
</dbReference>
<keyword evidence="1" id="KW-1133">Transmembrane helix</keyword>
<accession>A0A6M5YH60</accession>
<dbReference type="GO" id="GO:0006417">
    <property type="term" value="P:regulation of translation"/>
    <property type="evidence" value="ECO:0007669"/>
    <property type="project" value="TreeGrafter"/>
</dbReference>
<feature type="transmembrane region" description="Helical" evidence="1">
    <location>
        <begin position="98"/>
        <end position="118"/>
    </location>
</feature>
<evidence type="ECO:0000259" key="2">
    <source>
        <dbReference type="Pfam" id="PF10099"/>
    </source>
</evidence>
<sequence length="253" mass="27004">MTPDRSRDRLEELLATEATQPLTPAEESELDALLAAHPGADADGFELAAAAIHLALAGSPEPLPTALAEKLHRAAAKAAPLAATQTAPPRVARRTDRVAWSGWAVAAVLAWLLLYTNWPKPVQPVPDPTFAQQREVLLRDRSAKTARGEDAKTGISATVVWSTAKQEGFLEVRGLPPNDPTKEQYQLWIADPSQKHPVDGGVFDVQADGSVLVRVRNPIRVKEATGFVITKEVPGGVVVSAGPPLLVLNPKQG</sequence>
<gene>
    <name evidence="3" type="ORF">FTUN_0198</name>
</gene>
<evidence type="ECO:0000313" key="3">
    <source>
        <dbReference type="EMBL" id="QJW92701.1"/>
    </source>
</evidence>
<organism evidence="3 4">
    <name type="scientific">Frigoriglobus tundricola</name>
    <dbReference type="NCBI Taxonomy" id="2774151"/>
    <lineage>
        <taxon>Bacteria</taxon>
        <taxon>Pseudomonadati</taxon>
        <taxon>Planctomycetota</taxon>
        <taxon>Planctomycetia</taxon>
        <taxon>Gemmatales</taxon>
        <taxon>Gemmataceae</taxon>
        <taxon>Frigoriglobus</taxon>
    </lineage>
</organism>
<dbReference type="EMBL" id="CP053452">
    <property type="protein sequence ID" value="QJW92701.1"/>
    <property type="molecule type" value="Genomic_DNA"/>
</dbReference>
<keyword evidence="1" id="KW-0812">Transmembrane</keyword>
<evidence type="ECO:0000256" key="1">
    <source>
        <dbReference type="SAM" id="Phobius"/>
    </source>
</evidence>
<dbReference type="InterPro" id="IPR051474">
    <property type="entry name" value="Anti-sigma-K/W_factor"/>
</dbReference>